<dbReference type="CDD" id="cd04458">
    <property type="entry name" value="CSP_CDS"/>
    <property type="match status" value="1"/>
</dbReference>
<dbReference type="EMBL" id="JBAMIC010000002">
    <property type="protein sequence ID" value="KAK7112076.1"/>
    <property type="molecule type" value="Genomic_DNA"/>
</dbReference>
<sequence length="141" mass="15670">MSTPQNIPQMQAMNNAKISGSPDAHQIHFSIPSPVPTRRNRTFSQSERAKSAPVLKGTIKSFCRQRGHGFITPEDDSPPIFVHISDIDGEFVPKEGDEVSFRTILIPPRMEKKQAAHVVITHLKPGVTHERWDSPVPPTSS</sequence>
<dbReference type="InterPro" id="IPR002059">
    <property type="entry name" value="CSP_DNA-bd"/>
</dbReference>
<dbReference type="PANTHER" id="PTHR12962:SF1">
    <property type="entry name" value="COLD SHOCK DOMAIN-CONTAINING PROTEIN CG9705"/>
    <property type="match status" value="1"/>
</dbReference>
<evidence type="ECO:0000313" key="4">
    <source>
        <dbReference type="EMBL" id="KAK7112076.1"/>
    </source>
</evidence>
<dbReference type="InterPro" id="IPR011129">
    <property type="entry name" value="CSD"/>
</dbReference>
<dbReference type="SUPFAM" id="SSF50249">
    <property type="entry name" value="Nucleic acid-binding proteins"/>
    <property type="match status" value="1"/>
</dbReference>
<gene>
    <name evidence="4" type="ORF">V1264_011586</name>
</gene>
<keyword evidence="1" id="KW-0597">Phosphoprotein</keyword>
<dbReference type="GO" id="GO:0043488">
    <property type="term" value="P:regulation of mRNA stability"/>
    <property type="evidence" value="ECO:0007669"/>
    <property type="project" value="TreeGrafter"/>
</dbReference>
<dbReference type="GO" id="GO:0005737">
    <property type="term" value="C:cytoplasm"/>
    <property type="evidence" value="ECO:0007669"/>
    <property type="project" value="TreeGrafter"/>
</dbReference>
<dbReference type="InterPro" id="IPR052069">
    <property type="entry name" value="Ca-reg_mRNA-binding_domain"/>
</dbReference>
<protein>
    <recommendedName>
        <fullName evidence="3">CSD domain-containing protein</fullName>
    </recommendedName>
</protein>
<dbReference type="SMART" id="SM00357">
    <property type="entry name" value="CSP"/>
    <property type="match status" value="1"/>
</dbReference>
<dbReference type="Pfam" id="PF00313">
    <property type="entry name" value="CSD"/>
    <property type="match status" value="1"/>
</dbReference>
<name>A0AAN9BT63_9CAEN</name>
<evidence type="ECO:0000259" key="3">
    <source>
        <dbReference type="PROSITE" id="PS51857"/>
    </source>
</evidence>
<dbReference type="Gene3D" id="2.40.50.140">
    <property type="entry name" value="Nucleic acid-binding proteins"/>
    <property type="match status" value="1"/>
</dbReference>
<dbReference type="PANTHER" id="PTHR12962">
    <property type="entry name" value="CALCIUM-REGULATED HEAT STABLE PROTEIN CRHSP-24-RELATED"/>
    <property type="match status" value="1"/>
</dbReference>
<evidence type="ECO:0000256" key="1">
    <source>
        <dbReference type="ARBA" id="ARBA00022553"/>
    </source>
</evidence>
<proteinExistence type="predicted"/>
<keyword evidence="5" id="KW-1185">Reference proteome</keyword>
<dbReference type="GO" id="GO:0003730">
    <property type="term" value="F:mRNA 3'-UTR binding"/>
    <property type="evidence" value="ECO:0007669"/>
    <property type="project" value="TreeGrafter"/>
</dbReference>
<evidence type="ECO:0000256" key="2">
    <source>
        <dbReference type="SAM" id="MobiDB-lite"/>
    </source>
</evidence>
<evidence type="ECO:0000313" key="5">
    <source>
        <dbReference type="Proteomes" id="UP001374579"/>
    </source>
</evidence>
<organism evidence="4 5">
    <name type="scientific">Littorina saxatilis</name>
    <dbReference type="NCBI Taxonomy" id="31220"/>
    <lineage>
        <taxon>Eukaryota</taxon>
        <taxon>Metazoa</taxon>
        <taxon>Spiralia</taxon>
        <taxon>Lophotrochozoa</taxon>
        <taxon>Mollusca</taxon>
        <taxon>Gastropoda</taxon>
        <taxon>Caenogastropoda</taxon>
        <taxon>Littorinimorpha</taxon>
        <taxon>Littorinoidea</taxon>
        <taxon>Littorinidae</taxon>
        <taxon>Littorina</taxon>
    </lineage>
</organism>
<feature type="region of interest" description="Disordered" evidence="2">
    <location>
        <begin position="32"/>
        <end position="51"/>
    </location>
</feature>
<dbReference type="AlphaFoldDB" id="A0AAN9BT63"/>
<dbReference type="InterPro" id="IPR012340">
    <property type="entry name" value="NA-bd_OB-fold"/>
</dbReference>
<feature type="domain" description="CSD" evidence="3">
    <location>
        <begin position="54"/>
        <end position="120"/>
    </location>
</feature>
<dbReference type="PROSITE" id="PS51857">
    <property type="entry name" value="CSD_2"/>
    <property type="match status" value="1"/>
</dbReference>
<accession>A0AAN9BT63</accession>
<dbReference type="FunFam" id="2.40.50.140:FF:000086">
    <property type="entry name" value="Cold shock domain-containing protein C2"/>
    <property type="match status" value="1"/>
</dbReference>
<comment type="caution">
    <text evidence="4">The sequence shown here is derived from an EMBL/GenBank/DDBJ whole genome shotgun (WGS) entry which is preliminary data.</text>
</comment>
<dbReference type="Proteomes" id="UP001374579">
    <property type="component" value="Unassembled WGS sequence"/>
</dbReference>
<reference evidence="4 5" key="1">
    <citation type="submission" date="2024-02" db="EMBL/GenBank/DDBJ databases">
        <title>Chromosome-scale genome assembly of the rough periwinkle Littorina saxatilis.</title>
        <authorList>
            <person name="De Jode A."/>
            <person name="Faria R."/>
            <person name="Formenti G."/>
            <person name="Sims Y."/>
            <person name="Smith T.P."/>
            <person name="Tracey A."/>
            <person name="Wood J.M.D."/>
            <person name="Zagrodzka Z.B."/>
            <person name="Johannesson K."/>
            <person name="Butlin R.K."/>
            <person name="Leder E.H."/>
        </authorList>
    </citation>
    <scope>NUCLEOTIDE SEQUENCE [LARGE SCALE GENOMIC DNA]</scope>
    <source>
        <strain evidence="4">Snail1</strain>
        <tissue evidence="4">Muscle</tissue>
    </source>
</reference>